<dbReference type="Proteomes" id="UP001443914">
    <property type="component" value="Unassembled WGS sequence"/>
</dbReference>
<keyword evidence="4 5" id="KW-0443">Lipid metabolism</keyword>
<proteinExistence type="inferred from homology"/>
<comment type="function">
    <text evidence="5">Acylhydrolase that catalyzes the hydrolysis of phospholipids at the sn-1 position.</text>
</comment>
<dbReference type="PANTHER" id="PTHR31828">
    <property type="entry name" value="PHOSPHOLIPASE A1-IIGAMMA"/>
    <property type="match status" value="1"/>
</dbReference>
<organism evidence="8 9">
    <name type="scientific">Saponaria officinalis</name>
    <name type="common">Common soapwort</name>
    <name type="synonym">Lychnis saponaria</name>
    <dbReference type="NCBI Taxonomy" id="3572"/>
    <lineage>
        <taxon>Eukaryota</taxon>
        <taxon>Viridiplantae</taxon>
        <taxon>Streptophyta</taxon>
        <taxon>Embryophyta</taxon>
        <taxon>Tracheophyta</taxon>
        <taxon>Spermatophyta</taxon>
        <taxon>Magnoliopsida</taxon>
        <taxon>eudicotyledons</taxon>
        <taxon>Gunneridae</taxon>
        <taxon>Pentapetalae</taxon>
        <taxon>Caryophyllales</taxon>
        <taxon>Caryophyllaceae</taxon>
        <taxon>Caryophylleae</taxon>
        <taxon>Saponaria</taxon>
    </lineage>
</organism>
<dbReference type="InterPro" id="IPR002921">
    <property type="entry name" value="Fungal_lipase-type"/>
</dbReference>
<evidence type="ECO:0000256" key="1">
    <source>
        <dbReference type="ARBA" id="ARBA00010701"/>
    </source>
</evidence>
<gene>
    <name evidence="8" type="ORF">RND81_07G150200</name>
</gene>
<dbReference type="CDD" id="cd00519">
    <property type="entry name" value="Lipase_3"/>
    <property type="match status" value="1"/>
</dbReference>
<dbReference type="Gene3D" id="3.40.50.1820">
    <property type="entry name" value="alpha/beta hydrolase"/>
    <property type="match status" value="1"/>
</dbReference>
<comment type="similarity">
    <text evidence="1 5">Belongs to the AB hydrolase superfamily. Lipase family.</text>
</comment>
<feature type="region of interest" description="Disordered" evidence="6">
    <location>
        <begin position="10"/>
        <end position="29"/>
    </location>
</feature>
<name>A0AAW1JNK5_SAPOF</name>
<dbReference type="FunFam" id="3.40.50.1820:FF:000065">
    <property type="entry name" value="Phospholipase A1-II 3"/>
    <property type="match status" value="1"/>
</dbReference>
<evidence type="ECO:0000256" key="4">
    <source>
        <dbReference type="ARBA" id="ARBA00023098"/>
    </source>
</evidence>
<dbReference type="GO" id="GO:0008970">
    <property type="term" value="F:phospholipase A1 activity"/>
    <property type="evidence" value="ECO:0007669"/>
    <property type="project" value="UniProtKB-UniRule"/>
</dbReference>
<feature type="domain" description="Fungal lipase-type" evidence="7">
    <location>
        <begin position="167"/>
        <end position="329"/>
    </location>
</feature>
<dbReference type="AlphaFoldDB" id="A0AAW1JNK5"/>
<dbReference type="InterPro" id="IPR033556">
    <property type="entry name" value="PLA"/>
</dbReference>
<dbReference type="EMBL" id="JBDFQZ010000007">
    <property type="protein sequence ID" value="KAK9706764.1"/>
    <property type="molecule type" value="Genomic_DNA"/>
</dbReference>
<evidence type="ECO:0000256" key="2">
    <source>
        <dbReference type="ARBA" id="ARBA00022801"/>
    </source>
</evidence>
<dbReference type="EC" id="3.1.1.-" evidence="5"/>
<sequence length="433" mass="49503">MLSNLLDCFGKNASEAPTPPRRRPDNIHRMPSNQGFIANKWENLMGLDHWNGLLDPLDIDLRRTLIHYGEMAQATYDTFISEKYSKYTGASRYSKRNFFSKLGLELGRPYKYRVTKFIYATSGIDVPDAFIFKSLCAESWMKDTNFMGYIAVAEDETVELLGRRDIVVAWRGSIQFLEWVNDFQFLQVSASDILQYDGDDDDKPKVHHGWYSIYTSDNLCSHFDKTSARDQVLQELTKLVEQYKKEETSITVTGHSLGAALATLNAVDIVANNINKPKNSKPCLVTSIVFASPRVGNEGFKKLASQFDNLRVLRVRNAHDLVPNYPLINYSDVGDELVLDSTQSPYLKNPKTIPCKHDLEVYLHGVAGMHGKQEGSEFKLEVERDIGLINKSSDYLKDEYYVPIDWWVQKFKGMVQQFDGSWLLMDHELDDDS</sequence>
<evidence type="ECO:0000313" key="8">
    <source>
        <dbReference type="EMBL" id="KAK9706764.1"/>
    </source>
</evidence>
<dbReference type="Pfam" id="PF01764">
    <property type="entry name" value="Lipase_3"/>
    <property type="match status" value="1"/>
</dbReference>
<comment type="caution">
    <text evidence="8">The sequence shown here is derived from an EMBL/GenBank/DDBJ whole genome shotgun (WGS) entry which is preliminary data.</text>
</comment>
<keyword evidence="2 5" id="KW-0378">Hydrolase</keyword>
<accession>A0AAW1JNK5</accession>
<dbReference type="GO" id="GO:0005737">
    <property type="term" value="C:cytoplasm"/>
    <property type="evidence" value="ECO:0007669"/>
    <property type="project" value="UniProtKB-ARBA"/>
</dbReference>
<evidence type="ECO:0000256" key="5">
    <source>
        <dbReference type="RuleBase" id="RU367093"/>
    </source>
</evidence>
<evidence type="ECO:0000256" key="6">
    <source>
        <dbReference type="SAM" id="MobiDB-lite"/>
    </source>
</evidence>
<evidence type="ECO:0000256" key="3">
    <source>
        <dbReference type="ARBA" id="ARBA00022963"/>
    </source>
</evidence>
<reference evidence="8" key="1">
    <citation type="submission" date="2024-03" db="EMBL/GenBank/DDBJ databases">
        <title>WGS assembly of Saponaria officinalis var. Norfolk2.</title>
        <authorList>
            <person name="Jenkins J."/>
            <person name="Shu S."/>
            <person name="Grimwood J."/>
            <person name="Barry K."/>
            <person name="Goodstein D."/>
            <person name="Schmutz J."/>
            <person name="Leebens-Mack J."/>
            <person name="Osbourn A."/>
        </authorList>
    </citation>
    <scope>NUCLEOTIDE SEQUENCE [LARGE SCALE GENOMIC DNA]</scope>
    <source>
        <strain evidence="8">JIC</strain>
    </source>
</reference>
<dbReference type="SUPFAM" id="SSF53474">
    <property type="entry name" value="alpha/beta-Hydrolases"/>
    <property type="match status" value="1"/>
</dbReference>
<dbReference type="GO" id="GO:0016042">
    <property type="term" value="P:lipid catabolic process"/>
    <property type="evidence" value="ECO:0007669"/>
    <property type="project" value="UniProtKB-UniRule"/>
</dbReference>
<dbReference type="InterPro" id="IPR029058">
    <property type="entry name" value="AB_hydrolase_fold"/>
</dbReference>
<evidence type="ECO:0000313" key="9">
    <source>
        <dbReference type="Proteomes" id="UP001443914"/>
    </source>
</evidence>
<keyword evidence="3 5" id="KW-0442">Lipid degradation</keyword>
<keyword evidence="9" id="KW-1185">Reference proteome</keyword>
<evidence type="ECO:0000259" key="7">
    <source>
        <dbReference type="Pfam" id="PF01764"/>
    </source>
</evidence>
<dbReference type="PANTHER" id="PTHR31828:SF1">
    <property type="entry name" value="PHOSPHOLIPASE A1-IIGAMMA"/>
    <property type="match status" value="1"/>
</dbReference>
<protein>
    <recommendedName>
        <fullName evidence="5">Phospholipase A1</fullName>
        <ecNumber evidence="5">3.1.1.-</ecNumber>
    </recommendedName>
</protein>